<accession>A0A939PA35</accession>
<dbReference type="GO" id="GO:0016705">
    <property type="term" value="F:oxidoreductase activity, acting on paired donors, with incorporation or reduction of molecular oxygen"/>
    <property type="evidence" value="ECO:0007669"/>
    <property type="project" value="UniProtKB-ARBA"/>
</dbReference>
<keyword evidence="3" id="KW-0408">Iron</keyword>
<organism evidence="6 7">
    <name type="scientific">Actinomadura barringtoniae</name>
    <dbReference type="NCBI Taxonomy" id="1427535"/>
    <lineage>
        <taxon>Bacteria</taxon>
        <taxon>Bacillati</taxon>
        <taxon>Actinomycetota</taxon>
        <taxon>Actinomycetes</taxon>
        <taxon>Streptosporangiales</taxon>
        <taxon>Thermomonosporaceae</taxon>
        <taxon>Actinomadura</taxon>
    </lineage>
</organism>
<dbReference type="AlphaFoldDB" id="A0A939PA35"/>
<proteinExistence type="predicted"/>
<dbReference type="Gene3D" id="2.102.10.10">
    <property type="entry name" value="Rieske [2Fe-2S] iron-sulphur domain"/>
    <property type="match status" value="1"/>
</dbReference>
<protein>
    <submittedName>
        <fullName evidence="6">Non-heme iron oxygenase ferredoxin subunit</fullName>
    </submittedName>
</protein>
<evidence type="ECO:0000313" key="6">
    <source>
        <dbReference type="EMBL" id="MBO2448745.1"/>
    </source>
</evidence>
<evidence type="ECO:0000256" key="4">
    <source>
        <dbReference type="ARBA" id="ARBA00023014"/>
    </source>
</evidence>
<dbReference type="SUPFAM" id="SSF50022">
    <property type="entry name" value="ISP domain"/>
    <property type="match status" value="1"/>
</dbReference>
<gene>
    <name evidence="6" type="ORF">J4573_16705</name>
</gene>
<dbReference type="PANTHER" id="PTHR21496:SF23">
    <property type="entry name" value="3-PHENYLPROPIONATE_CINNAMIC ACID DIOXYGENASE FERREDOXIN SUBUNIT"/>
    <property type="match status" value="1"/>
</dbReference>
<dbReference type="GO" id="GO:0046872">
    <property type="term" value="F:metal ion binding"/>
    <property type="evidence" value="ECO:0007669"/>
    <property type="project" value="UniProtKB-KW"/>
</dbReference>
<dbReference type="PANTHER" id="PTHR21496">
    <property type="entry name" value="FERREDOXIN-RELATED"/>
    <property type="match status" value="1"/>
</dbReference>
<name>A0A939PA35_9ACTN</name>
<dbReference type="InterPro" id="IPR036922">
    <property type="entry name" value="Rieske_2Fe-2S_sf"/>
</dbReference>
<comment type="caution">
    <text evidence="6">The sequence shown here is derived from an EMBL/GenBank/DDBJ whole genome shotgun (WGS) entry which is preliminary data.</text>
</comment>
<dbReference type="CDD" id="cd03528">
    <property type="entry name" value="Rieske_RO_ferredoxin"/>
    <property type="match status" value="1"/>
</dbReference>
<dbReference type="RefSeq" id="WP_208256406.1">
    <property type="nucleotide sequence ID" value="NZ_JAGEOJ010000006.1"/>
</dbReference>
<evidence type="ECO:0000313" key="7">
    <source>
        <dbReference type="Proteomes" id="UP000669179"/>
    </source>
</evidence>
<evidence type="ECO:0000256" key="2">
    <source>
        <dbReference type="ARBA" id="ARBA00022723"/>
    </source>
</evidence>
<dbReference type="PROSITE" id="PS51296">
    <property type="entry name" value="RIESKE"/>
    <property type="match status" value="1"/>
</dbReference>
<keyword evidence="4" id="KW-0411">Iron-sulfur</keyword>
<keyword evidence="7" id="KW-1185">Reference proteome</keyword>
<feature type="domain" description="Rieske" evidence="5">
    <location>
        <begin position="11"/>
        <end position="109"/>
    </location>
</feature>
<evidence type="ECO:0000259" key="5">
    <source>
        <dbReference type="PROSITE" id="PS51296"/>
    </source>
</evidence>
<dbReference type="EMBL" id="JAGEOJ010000006">
    <property type="protein sequence ID" value="MBO2448745.1"/>
    <property type="molecule type" value="Genomic_DNA"/>
</dbReference>
<keyword evidence="1" id="KW-0001">2Fe-2S</keyword>
<keyword evidence="2" id="KW-0479">Metal-binding</keyword>
<evidence type="ECO:0000256" key="3">
    <source>
        <dbReference type="ARBA" id="ARBA00023004"/>
    </source>
</evidence>
<dbReference type="GO" id="GO:0004497">
    <property type="term" value="F:monooxygenase activity"/>
    <property type="evidence" value="ECO:0007669"/>
    <property type="project" value="UniProtKB-ARBA"/>
</dbReference>
<evidence type="ECO:0000256" key="1">
    <source>
        <dbReference type="ARBA" id="ARBA00022714"/>
    </source>
</evidence>
<dbReference type="GO" id="GO:0051537">
    <property type="term" value="F:2 iron, 2 sulfur cluster binding"/>
    <property type="evidence" value="ECO:0007669"/>
    <property type="project" value="UniProtKB-KW"/>
</dbReference>
<dbReference type="InterPro" id="IPR017941">
    <property type="entry name" value="Rieske_2Fe-2S"/>
</dbReference>
<sequence>MEGMQQTTQAVRVCTVAELSDGEAVRVPPEETGTGAISVFNDGGEFYALDDACTHVGASLAEGYIEDGEVVCPWHGSRFCLLNGELEEGPATEDLRSYGVEVRDGSVWLLLEDTTGR</sequence>
<dbReference type="Proteomes" id="UP000669179">
    <property type="component" value="Unassembled WGS sequence"/>
</dbReference>
<reference evidence="6" key="1">
    <citation type="submission" date="2021-03" db="EMBL/GenBank/DDBJ databases">
        <authorList>
            <person name="Kanchanasin P."/>
            <person name="Saeng-In P."/>
            <person name="Phongsopitanun W."/>
            <person name="Yuki M."/>
            <person name="Kudo T."/>
            <person name="Ohkuma M."/>
            <person name="Tanasupawat S."/>
        </authorList>
    </citation>
    <scope>NUCLEOTIDE SEQUENCE</scope>
    <source>
        <strain evidence="6">GKU 128</strain>
    </source>
</reference>
<dbReference type="Pfam" id="PF00355">
    <property type="entry name" value="Rieske"/>
    <property type="match status" value="1"/>
</dbReference>